<dbReference type="EMBL" id="RBRE01000091">
    <property type="protein sequence ID" value="RMQ40913.1"/>
    <property type="molecule type" value="Genomic_DNA"/>
</dbReference>
<dbReference type="SUPFAM" id="SSF53067">
    <property type="entry name" value="Actin-like ATPase domain"/>
    <property type="match status" value="1"/>
</dbReference>
<dbReference type="OrthoDB" id="9807934at2"/>
<comment type="caution">
    <text evidence="1">The sequence shown here is derived from an EMBL/GenBank/DDBJ whole genome shotgun (WGS) entry which is preliminary data.</text>
</comment>
<sequence length="938" mass="105998">MQYINRLEAEYLIIKTLPPVINSPSDHEITRANMTTKTQKTLWVTGVQPVEVNGSQYIPTALLYKKNERPIFGSPASKTTSRILNNNFKIDLGDISPGSPTRKLFPTDSGEEKSAYELSKDFIELSLETIEKTLNPSSAPKIPAKIIVAEPLNFQLQENYKAWVQNYRGNIRRILSRYDEVEFLPEPFAVYQYYRYGQRIPHLQENAKHIALVLDFGGGTFDGCIIESTNKGDISLTGKHSRPLGADSVPRGGFYINQCIAEYLIKRNIEPRNKSDAENCIKSHQRIRTGELNIESLSEKKQIFLKNFRILIHACEQYKIDLVSSVKHWSLNNEAYERISILLPKDPFTDTPWIQDELFAHQLRKIFIEKIWDQHLHKVISKVFKLAKAELIGKEITTTLISGGSSNIRWLLELLKKDFDIELSGAEPIPISQSFQEVVATGLAIECARRYYDRESEFVGVTYNPIRLKLEPDDKGFEANKTFISVGDKVDMNGAKPSDLMPSAVALNNFINEPLQWKIRLKSPPKNHLRYIFSKPSEAGDDDVYNAESQIVHTRESKQFDSSLTIQLTVSEDGTAKPTFIYKTPNTEYGVPGNIVEGKAFAIDMTAPTTNATPSVNYIGYDFGTSCSAICMITQDQVKTTTLRSRKSSWLELSDALSMLPYPVAYPLRKYLDVKNSFQSTAVARESFEAALAFIAYSTAAEALTLNPSDRFFKSFQHRSMGPLKDLLIRSIEHGGKNLNFCLRLSEVLPQHLESLDKAIQDFTQHKHEKLAETDFDSHGHLYLIINLCLEIMRDKKFGYASETHPMPFNPGTFIGLFKVANDIQPFIESIGFSSQNHLARETPIILDPETGVGLSLFPLIFWSDDLETPSGFECYWFDKPAIKGSNSGFVKPCSRKKETLANSINPYLGEAIEHMIQNGRLPFEKATFKLAPPLSDS</sequence>
<evidence type="ECO:0000313" key="1">
    <source>
        <dbReference type="EMBL" id="RMQ40913.1"/>
    </source>
</evidence>
<name>A0A3M4LHE1_PSECI</name>
<dbReference type="Gene3D" id="3.30.420.40">
    <property type="match status" value="2"/>
</dbReference>
<dbReference type="RefSeq" id="WP_147466628.1">
    <property type="nucleotide sequence ID" value="NZ_RBRE01000091.1"/>
</dbReference>
<organism evidence="1 2">
    <name type="scientific">Pseudomonas cichorii</name>
    <dbReference type="NCBI Taxonomy" id="36746"/>
    <lineage>
        <taxon>Bacteria</taxon>
        <taxon>Pseudomonadati</taxon>
        <taxon>Pseudomonadota</taxon>
        <taxon>Gammaproteobacteria</taxon>
        <taxon>Pseudomonadales</taxon>
        <taxon>Pseudomonadaceae</taxon>
        <taxon>Pseudomonas</taxon>
    </lineage>
</organism>
<reference evidence="1 2" key="1">
    <citation type="submission" date="2018-08" db="EMBL/GenBank/DDBJ databases">
        <title>Recombination of ecologically and evolutionarily significant loci maintains genetic cohesion in the Pseudomonas syringae species complex.</title>
        <authorList>
            <person name="Dillon M."/>
            <person name="Thakur S."/>
            <person name="Almeida R.N.D."/>
            <person name="Weir B.S."/>
            <person name="Guttman D.S."/>
        </authorList>
    </citation>
    <scope>NUCLEOTIDE SEQUENCE [LARGE SCALE GENOMIC DNA]</scope>
    <source>
        <strain evidence="1 2">ICMP 3353</strain>
    </source>
</reference>
<evidence type="ECO:0000313" key="2">
    <source>
        <dbReference type="Proteomes" id="UP000277236"/>
    </source>
</evidence>
<accession>A0A3M4LHE1</accession>
<protein>
    <submittedName>
        <fullName evidence="1">Putative molecular chaperone</fullName>
    </submittedName>
</protein>
<dbReference type="Proteomes" id="UP000277236">
    <property type="component" value="Unassembled WGS sequence"/>
</dbReference>
<dbReference type="Gene3D" id="3.90.640.10">
    <property type="entry name" value="Actin, Chain A, domain 4"/>
    <property type="match status" value="1"/>
</dbReference>
<dbReference type="InterPro" id="IPR043129">
    <property type="entry name" value="ATPase_NBD"/>
</dbReference>
<proteinExistence type="predicted"/>
<gene>
    <name evidence="1" type="ORF">ALQ04_00954</name>
</gene>
<dbReference type="AlphaFoldDB" id="A0A3M4LHE1"/>